<dbReference type="InterPro" id="IPR008258">
    <property type="entry name" value="Transglycosylase_SLT_dom_1"/>
</dbReference>
<feature type="domain" description="Transglycosylase SLT" evidence="2">
    <location>
        <begin position="151"/>
        <end position="198"/>
    </location>
</feature>
<dbReference type="InterPro" id="IPR023346">
    <property type="entry name" value="Lysozyme-like_dom_sf"/>
</dbReference>
<evidence type="ECO:0000313" key="3">
    <source>
        <dbReference type="EMBL" id="AGR48293.1"/>
    </source>
</evidence>
<evidence type="ECO:0000313" key="4">
    <source>
        <dbReference type="Proteomes" id="UP000226269"/>
    </source>
</evidence>
<protein>
    <submittedName>
        <fullName evidence="3">Transglycosylase-like domain protein</fullName>
    </submittedName>
</protein>
<reference evidence="3 4" key="1">
    <citation type="journal article" date="2014" name="J. Gen. Virol.">
        <title>Isolation and characterization of a new Staphylococcus epidermidis broad-spectrum bacteriophage.</title>
        <authorList>
            <person name="Melo L.D."/>
            <person name="Sillankorva S."/>
            <person name="Ackermann H.W."/>
            <person name="Kropinski A.M."/>
            <person name="Azeredo J."/>
            <person name="Cerca N."/>
        </authorList>
    </citation>
    <scope>NUCLEOTIDE SEQUENCE [LARGE SCALE GENOMIC DNA]</scope>
</reference>
<dbReference type="Gene3D" id="1.10.530.10">
    <property type="match status" value="1"/>
</dbReference>
<proteinExistence type="predicted"/>
<sequence length="222" mass="23835">MFKKLVAPIVVAGALFTVGHSADASEVNFEDLANKAQHNSPELVQHPVHAGAYDYNFTREGINYHFYSDGTYFGYEWHNTLAENPTQDHLTPNPNTKATSSNTVAKQEQAPTKEVVKRDEGVKTYNTPSQSTSSVKLANGNTPGATGSRVAQEMAKRTGVSASTWEHIIARESNGDPNAHNPSGAHGLLQTMPVHGSTATVSDQVNSAVRAFNAQGLSAWGM</sequence>
<evidence type="ECO:0000259" key="2">
    <source>
        <dbReference type="Pfam" id="PF01464"/>
    </source>
</evidence>
<keyword evidence="4" id="KW-1185">Reference proteome</keyword>
<dbReference type="EMBL" id="KF021268">
    <property type="protein sequence ID" value="AGR48293.1"/>
    <property type="molecule type" value="Genomic_DNA"/>
</dbReference>
<evidence type="ECO:0000256" key="1">
    <source>
        <dbReference type="SAM" id="MobiDB-lite"/>
    </source>
</evidence>
<accession>W5R8Y6</accession>
<dbReference type="SUPFAM" id="SSF53955">
    <property type="entry name" value="Lysozyme-like"/>
    <property type="match status" value="1"/>
</dbReference>
<feature type="compositionally biased region" description="Polar residues" evidence="1">
    <location>
        <begin position="124"/>
        <end position="145"/>
    </location>
</feature>
<feature type="compositionally biased region" description="Polar residues" evidence="1">
    <location>
        <begin position="84"/>
        <end position="110"/>
    </location>
</feature>
<dbReference type="Proteomes" id="UP000226269">
    <property type="component" value="Segment"/>
</dbReference>
<dbReference type="Pfam" id="PF01464">
    <property type="entry name" value="SLT"/>
    <property type="match status" value="1"/>
</dbReference>
<name>W5R8Y6_9CAUD</name>
<feature type="region of interest" description="Disordered" evidence="1">
    <location>
        <begin position="84"/>
        <end position="148"/>
    </location>
</feature>
<organism evidence="3 4">
    <name type="scientific">Staphylococcus phage phiIBB-SEP1</name>
    <dbReference type="NCBI Taxonomy" id="1340769"/>
    <lineage>
        <taxon>Viruses</taxon>
        <taxon>Duplodnaviria</taxon>
        <taxon>Heunggongvirae</taxon>
        <taxon>Uroviricota</taxon>
        <taxon>Caudoviricetes</taxon>
        <taxon>Herelleviridae</taxon>
        <taxon>Twortvirinae</taxon>
        <taxon>Sepunavirus</taxon>
        <taxon>Sepunavirus SEP1</taxon>
    </lineage>
</organism>
<gene>
    <name evidence="3" type="ORF">SEP1_166</name>
</gene>